<evidence type="ECO:0000256" key="2">
    <source>
        <dbReference type="ARBA" id="ARBA00023125"/>
    </source>
</evidence>
<dbReference type="AlphaFoldDB" id="A0A5C6F561"/>
<dbReference type="Pfam" id="PF08448">
    <property type="entry name" value="PAS_4"/>
    <property type="match status" value="1"/>
</dbReference>
<dbReference type="PANTHER" id="PTHR46796">
    <property type="entry name" value="HTH-TYPE TRANSCRIPTIONAL ACTIVATOR RHAS-RELATED"/>
    <property type="match status" value="1"/>
</dbReference>
<dbReference type="GO" id="GO:0003700">
    <property type="term" value="F:DNA-binding transcription factor activity"/>
    <property type="evidence" value="ECO:0007669"/>
    <property type="project" value="InterPro"/>
</dbReference>
<dbReference type="GO" id="GO:0043565">
    <property type="term" value="F:sequence-specific DNA binding"/>
    <property type="evidence" value="ECO:0007669"/>
    <property type="project" value="InterPro"/>
</dbReference>
<keyword evidence="6" id="KW-1185">Reference proteome</keyword>
<dbReference type="PROSITE" id="PS01124">
    <property type="entry name" value="HTH_ARAC_FAMILY_2"/>
    <property type="match status" value="1"/>
</dbReference>
<feature type="domain" description="HTH araC/xylS-type" evidence="4">
    <location>
        <begin position="146"/>
        <end position="244"/>
    </location>
</feature>
<keyword evidence="2" id="KW-0238">DNA-binding</keyword>
<dbReference type="Pfam" id="PF12833">
    <property type="entry name" value="HTH_18"/>
    <property type="match status" value="1"/>
</dbReference>
<dbReference type="InterPro" id="IPR018060">
    <property type="entry name" value="HTH_AraC"/>
</dbReference>
<dbReference type="Gene3D" id="3.30.450.20">
    <property type="entry name" value="PAS domain"/>
    <property type="match status" value="1"/>
</dbReference>
<proteinExistence type="predicted"/>
<dbReference type="SUPFAM" id="SSF55785">
    <property type="entry name" value="PYP-like sensor domain (PAS domain)"/>
    <property type="match status" value="1"/>
</dbReference>
<dbReference type="InterPro" id="IPR035965">
    <property type="entry name" value="PAS-like_dom_sf"/>
</dbReference>
<dbReference type="InterPro" id="IPR009057">
    <property type="entry name" value="Homeodomain-like_sf"/>
</dbReference>
<dbReference type="Gene3D" id="1.10.10.60">
    <property type="entry name" value="Homeodomain-like"/>
    <property type="match status" value="1"/>
</dbReference>
<dbReference type="Proteomes" id="UP000317977">
    <property type="component" value="Unassembled WGS sequence"/>
</dbReference>
<keyword evidence="3" id="KW-0804">Transcription</keyword>
<dbReference type="RefSeq" id="WP_146534343.1">
    <property type="nucleotide sequence ID" value="NZ_SJPX01000002.1"/>
</dbReference>
<dbReference type="PANTHER" id="PTHR46796:SF13">
    <property type="entry name" value="HTH-TYPE TRANSCRIPTIONAL ACTIVATOR RHAS"/>
    <property type="match status" value="1"/>
</dbReference>
<dbReference type="InterPro" id="IPR018062">
    <property type="entry name" value="HTH_AraC-typ_CS"/>
</dbReference>
<dbReference type="SUPFAM" id="SSF46689">
    <property type="entry name" value="Homeodomain-like"/>
    <property type="match status" value="2"/>
</dbReference>
<evidence type="ECO:0000313" key="6">
    <source>
        <dbReference type="Proteomes" id="UP000317977"/>
    </source>
</evidence>
<keyword evidence="1" id="KW-0805">Transcription regulation</keyword>
<dbReference type="PROSITE" id="PS00041">
    <property type="entry name" value="HTH_ARAC_FAMILY_1"/>
    <property type="match status" value="1"/>
</dbReference>
<dbReference type="InterPro" id="IPR020449">
    <property type="entry name" value="Tscrpt_reg_AraC-type_HTH"/>
</dbReference>
<dbReference type="EMBL" id="SJPX01000002">
    <property type="protein sequence ID" value="TWU56345.1"/>
    <property type="molecule type" value="Genomic_DNA"/>
</dbReference>
<evidence type="ECO:0000256" key="3">
    <source>
        <dbReference type="ARBA" id="ARBA00023163"/>
    </source>
</evidence>
<dbReference type="SMART" id="SM00342">
    <property type="entry name" value="HTH_ARAC"/>
    <property type="match status" value="1"/>
</dbReference>
<accession>A0A5C6F561</accession>
<reference evidence="5 6" key="1">
    <citation type="submission" date="2019-02" db="EMBL/GenBank/DDBJ databases">
        <title>Deep-cultivation of Planctomycetes and their phenomic and genomic characterization uncovers novel biology.</title>
        <authorList>
            <person name="Wiegand S."/>
            <person name="Jogler M."/>
            <person name="Boedeker C."/>
            <person name="Pinto D."/>
            <person name="Vollmers J."/>
            <person name="Rivas-Marin E."/>
            <person name="Kohn T."/>
            <person name="Peeters S.H."/>
            <person name="Heuer A."/>
            <person name="Rast P."/>
            <person name="Oberbeckmann S."/>
            <person name="Bunk B."/>
            <person name="Jeske O."/>
            <person name="Meyerdierks A."/>
            <person name="Storesund J.E."/>
            <person name="Kallscheuer N."/>
            <person name="Luecker S."/>
            <person name="Lage O.M."/>
            <person name="Pohl T."/>
            <person name="Merkel B.J."/>
            <person name="Hornburger P."/>
            <person name="Mueller R.-W."/>
            <person name="Bruemmer F."/>
            <person name="Labrenz M."/>
            <person name="Spormann A.M."/>
            <person name="Op Den Camp H."/>
            <person name="Overmann J."/>
            <person name="Amann R."/>
            <person name="Jetten M.S.M."/>
            <person name="Mascher T."/>
            <person name="Medema M.H."/>
            <person name="Devos D.P."/>
            <person name="Kaster A.-K."/>
            <person name="Ovreas L."/>
            <person name="Rohde M."/>
            <person name="Galperin M.Y."/>
            <person name="Jogler C."/>
        </authorList>
    </citation>
    <scope>NUCLEOTIDE SEQUENCE [LARGE SCALE GENOMIC DNA]</scope>
    <source>
        <strain evidence="5 6">Poly59</strain>
    </source>
</reference>
<dbReference type="OrthoDB" id="273555at2"/>
<evidence type="ECO:0000259" key="4">
    <source>
        <dbReference type="PROSITE" id="PS01124"/>
    </source>
</evidence>
<evidence type="ECO:0000256" key="1">
    <source>
        <dbReference type="ARBA" id="ARBA00023015"/>
    </source>
</evidence>
<gene>
    <name evidence="5" type="primary">soxS</name>
    <name evidence="5" type="ORF">Poly59_26490</name>
</gene>
<comment type="caution">
    <text evidence="5">The sequence shown here is derived from an EMBL/GenBank/DDBJ whole genome shotgun (WGS) entry which is preliminary data.</text>
</comment>
<dbReference type="InterPro" id="IPR050204">
    <property type="entry name" value="AraC_XylS_family_regulators"/>
</dbReference>
<dbReference type="InterPro" id="IPR013656">
    <property type="entry name" value="PAS_4"/>
</dbReference>
<protein>
    <submittedName>
        <fullName evidence="5">Regulatory protein SoxS</fullName>
    </submittedName>
</protein>
<dbReference type="PRINTS" id="PR00032">
    <property type="entry name" value="HTHARAC"/>
</dbReference>
<sequence>MNTEQFRRDFYARLAEPMTVELLLDHVDHLTYFIKDERGRYVSVNETLVHRCGAKDKRDMIGRTAEETFPPPLGKYFLRQDLEVVRSAQPLVNELEQHPYPQRKTGWCLTTKLPLMDADDRAIGLVGFSRDLQSPDQDPIAYESVARVILHIKEHLDEPLPTAELAALANLSTWQFDQRVRELFGLTTGQLVLQTRMDAAATRIRGPHQPLISIAMAVGYSDQSAFTRQFRKTFGMTPSQYRSKEA</sequence>
<name>A0A5C6F561_9BACT</name>
<evidence type="ECO:0000313" key="5">
    <source>
        <dbReference type="EMBL" id="TWU56345.1"/>
    </source>
</evidence>
<organism evidence="5 6">
    <name type="scientific">Rubripirellula reticaptiva</name>
    <dbReference type="NCBI Taxonomy" id="2528013"/>
    <lineage>
        <taxon>Bacteria</taxon>
        <taxon>Pseudomonadati</taxon>
        <taxon>Planctomycetota</taxon>
        <taxon>Planctomycetia</taxon>
        <taxon>Pirellulales</taxon>
        <taxon>Pirellulaceae</taxon>
        <taxon>Rubripirellula</taxon>
    </lineage>
</organism>